<protein>
    <submittedName>
        <fullName evidence="2">N-acetylneuraminic acid synthase domain</fullName>
    </submittedName>
</protein>
<dbReference type="InterPro" id="IPR036732">
    <property type="entry name" value="AFP_Neu5c_C_sf"/>
</dbReference>
<dbReference type="AlphaFoldDB" id="E4TYA3"/>
<dbReference type="InterPro" id="IPR013785">
    <property type="entry name" value="Aldolase_TIM"/>
</dbReference>
<dbReference type="SUPFAM" id="SSF51269">
    <property type="entry name" value="AFP III-like domain"/>
    <property type="match status" value="1"/>
</dbReference>
<dbReference type="RefSeq" id="WP_013461245.1">
    <property type="nucleotide sequence ID" value="NC_014762.1"/>
</dbReference>
<evidence type="ECO:0000313" key="3">
    <source>
        <dbReference type="Proteomes" id="UP000008721"/>
    </source>
</evidence>
<dbReference type="eggNOG" id="COG2089">
    <property type="taxonomic scope" value="Bacteria"/>
</dbReference>
<gene>
    <name evidence="2" type="ordered locus">Sulku_2388</name>
</gene>
<dbReference type="PANTHER" id="PTHR42966">
    <property type="entry name" value="N-ACETYLNEURAMINATE SYNTHASE"/>
    <property type="match status" value="1"/>
</dbReference>
<dbReference type="SUPFAM" id="SSF51569">
    <property type="entry name" value="Aldolase"/>
    <property type="match status" value="1"/>
</dbReference>
<name>E4TYA3_SULKY</name>
<accession>E4TYA3</accession>
<reference evidence="2 3" key="1">
    <citation type="journal article" date="2012" name="Stand. Genomic Sci.">
        <title>Complete genome sequence of the sulfur compounds oxidizing chemolithoautotroph Sulfuricurvum kujiense type strain (YK-1(T)).</title>
        <authorList>
            <person name="Han C."/>
            <person name="Kotsyurbenko O."/>
            <person name="Chertkov O."/>
            <person name="Held B."/>
            <person name="Lapidus A."/>
            <person name="Nolan M."/>
            <person name="Lucas S."/>
            <person name="Hammon N."/>
            <person name="Deshpande S."/>
            <person name="Cheng J.F."/>
            <person name="Tapia R."/>
            <person name="Goodwin L.A."/>
            <person name="Pitluck S."/>
            <person name="Liolios K."/>
            <person name="Pagani I."/>
            <person name="Ivanova N."/>
            <person name="Mavromatis K."/>
            <person name="Mikhailova N."/>
            <person name="Pati A."/>
            <person name="Chen A."/>
            <person name="Palaniappan K."/>
            <person name="Land M."/>
            <person name="Hauser L."/>
            <person name="Chang Y.J."/>
            <person name="Jeffries C.D."/>
            <person name="Brambilla E.M."/>
            <person name="Rohde M."/>
            <person name="Spring S."/>
            <person name="Sikorski J."/>
            <person name="Goker M."/>
            <person name="Woyke T."/>
            <person name="Bristow J."/>
            <person name="Eisen J.A."/>
            <person name="Markowitz V."/>
            <person name="Hugenholtz P."/>
            <person name="Kyrpides N.C."/>
            <person name="Klenk H.P."/>
            <person name="Detter J.C."/>
        </authorList>
    </citation>
    <scope>NUCLEOTIDE SEQUENCE [LARGE SCALE GENOMIC DNA]</scope>
    <source>
        <strain evidence="3">ATCC BAA-921 / DSM 16994 / JCM 11577 / YK-1</strain>
    </source>
</reference>
<evidence type="ECO:0000259" key="1">
    <source>
        <dbReference type="PROSITE" id="PS50844"/>
    </source>
</evidence>
<dbReference type="STRING" id="709032.Sulku_2388"/>
<dbReference type="Proteomes" id="UP000008721">
    <property type="component" value="Chromosome"/>
</dbReference>
<dbReference type="OrthoDB" id="9781701at2"/>
<dbReference type="GO" id="GO:0047444">
    <property type="term" value="F:N-acylneuraminate-9-phosphate synthase activity"/>
    <property type="evidence" value="ECO:0007669"/>
    <property type="project" value="TreeGrafter"/>
</dbReference>
<dbReference type="HOGENOM" id="CLU_040465_0_0_7"/>
<dbReference type="PANTHER" id="PTHR42966:SF1">
    <property type="entry name" value="SIALIC ACID SYNTHASE"/>
    <property type="match status" value="1"/>
</dbReference>
<dbReference type="Gene3D" id="3.90.1210.10">
    <property type="entry name" value="Antifreeze-like/N-acetylneuraminic acid synthase C-terminal domain"/>
    <property type="match status" value="1"/>
</dbReference>
<dbReference type="Pfam" id="PF03102">
    <property type="entry name" value="NeuB"/>
    <property type="match status" value="1"/>
</dbReference>
<dbReference type="InterPro" id="IPR013132">
    <property type="entry name" value="PseI/NeuA/B-like_N"/>
</dbReference>
<feature type="domain" description="AFP-like" evidence="1">
    <location>
        <begin position="292"/>
        <end position="354"/>
    </location>
</feature>
<dbReference type="GO" id="GO:0016051">
    <property type="term" value="P:carbohydrate biosynthetic process"/>
    <property type="evidence" value="ECO:0007669"/>
    <property type="project" value="InterPro"/>
</dbReference>
<keyword evidence="3" id="KW-1185">Reference proteome</keyword>
<dbReference type="PROSITE" id="PS50844">
    <property type="entry name" value="AFP_LIKE"/>
    <property type="match status" value="1"/>
</dbReference>
<dbReference type="KEGG" id="sku:Sulku_2388"/>
<dbReference type="InterPro" id="IPR006190">
    <property type="entry name" value="SAF_AFP_Neu5Ac"/>
</dbReference>
<dbReference type="Gene3D" id="3.20.20.70">
    <property type="entry name" value="Aldolase class I"/>
    <property type="match status" value="1"/>
</dbReference>
<dbReference type="InterPro" id="IPR057736">
    <property type="entry name" value="SAF_PseI/NeuA/NeuB"/>
</dbReference>
<sequence>MSVYIIAEIGINFNGSLENCLKMIDLSAQAGCHAAKFQFFTASGMYPKSAGKIDWKDGEKAYSYDIHEAVKRFELLPEWLDEIMARCIARNIDFMASVFDREGLEYLVQKGMNKIKLSSYTITNLPLIEAAAQTGLPIIMSTGGATLAETEEAVRCIQKVHNNIALLHCSIKYPTPLEEVNMGVLDTLKLAFPEVNIGYSDHTFEVSDAPVQAVYLGATVIEKHITLSKQMEGPDHFFALEPDELARMVIDINEARKRFLNGSGTVQPAIYGSTAKICYEHEKYLRDFAYMTLFAKRTIRKGDPIPPEAISILRPGKKQPGLPPKYLKLFSDHTITAKKEIACEDPITWDAILG</sequence>
<dbReference type="CDD" id="cd11615">
    <property type="entry name" value="SAF_NeuB_like"/>
    <property type="match status" value="1"/>
</dbReference>
<proteinExistence type="predicted"/>
<dbReference type="InterPro" id="IPR051690">
    <property type="entry name" value="PseI-like"/>
</dbReference>
<organism evidence="2 3">
    <name type="scientific">Sulfuricurvum kujiense (strain ATCC BAA-921 / DSM 16994 / JCM 11577 / YK-1)</name>
    <dbReference type="NCBI Taxonomy" id="709032"/>
    <lineage>
        <taxon>Bacteria</taxon>
        <taxon>Pseudomonadati</taxon>
        <taxon>Campylobacterota</taxon>
        <taxon>Epsilonproteobacteria</taxon>
        <taxon>Campylobacterales</taxon>
        <taxon>Sulfurimonadaceae</taxon>
        <taxon>Sulfuricurvum</taxon>
    </lineage>
</organism>
<evidence type="ECO:0000313" key="2">
    <source>
        <dbReference type="EMBL" id="ADR35048.1"/>
    </source>
</evidence>
<dbReference type="EMBL" id="CP002355">
    <property type="protein sequence ID" value="ADR35048.1"/>
    <property type="molecule type" value="Genomic_DNA"/>
</dbReference>